<dbReference type="AlphaFoldDB" id="A0A4C1X945"/>
<keyword evidence="2" id="KW-1185">Reference proteome</keyword>
<protein>
    <submittedName>
        <fullName evidence="1">Uncharacterized protein</fullName>
    </submittedName>
</protein>
<comment type="caution">
    <text evidence="1">The sequence shown here is derived from an EMBL/GenBank/DDBJ whole genome shotgun (WGS) entry which is preliminary data.</text>
</comment>
<dbReference type="EMBL" id="BGZK01000746">
    <property type="protein sequence ID" value="GBP58864.1"/>
    <property type="molecule type" value="Genomic_DNA"/>
</dbReference>
<evidence type="ECO:0000313" key="1">
    <source>
        <dbReference type="EMBL" id="GBP58864.1"/>
    </source>
</evidence>
<evidence type="ECO:0000313" key="2">
    <source>
        <dbReference type="Proteomes" id="UP000299102"/>
    </source>
</evidence>
<accession>A0A4C1X945</accession>
<reference evidence="1 2" key="1">
    <citation type="journal article" date="2019" name="Commun. Biol.">
        <title>The bagworm genome reveals a unique fibroin gene that provides high tensile strength.</title>
        <authorList>
            <person name="Kono N."/>
            <person name="Nakamura H."/>
            <person name="Ohtoshi R."/>
            <person name="Tomita M."/>
            <person name="Numata K."/>
            <person name="Arakawa K."/>
        </authorList>
    </citation>
    <scope>NUCLEOTIDE SEQUENCE [LARGE SCALE GENOMIC DNA]</scope>
</reference>
<proteinExistence type="predicted"/>
<name>A0A4C1X945_EUMVA</name>
<gene>
    <name evidence="1" type="ORF">EVAR_50521_1</name>
</gene>
<dbReference type="Proteomes" id="UP000299102">
    <property type="component" value="Unassembled WGS sequence"/>
</dbReference>
<sequence>MCGSEPKLLTAEEERFSTGDHELDWACGDKSQVPPSELYCPPSKVRHDKVDEWLMFSSGCSMIETMQNK</sequence>
<organism evidence="1 2">
    <name type="scientific">Eumeta variegata</name>
    <name type="common">Bagworm moth</name>
    <name type="synonym">Eumeta japonica</name>
    <dbReference type="NCBI Taxonomy" id="151549"/>
    <lineage>
        <taxon>Eukaryota</taxon>
        <taxon>Metazoa</taxon>
        <taxon>Ecdysozoa</taxon>
        <taxon>Arthropoda</taxon>
        <taxon>Hexapoda</taxon>
        <taxon>Insecta</taxon>
        <taxon>Pterygota</taxon>
        <taxon>Neoptera</taxon>
        <taxon>Endopterygota</taxon>
        <taxon>Lepidoptera</taxon>
        <taxon>Glossata</taxon>
        <taxon>Ditrysia</taxon>
        <taxon>Tineoidea</taxon>
        <taxon>Psychidae</taxon>
        <taxon>Oiketicinae</taxon>
        <taxon>Eumeta</taxon>
    </lineage>
</organism>